<sequence length="212" mass="24541">MTASISEFLHHHYPGLALGPGLFYCWPIGLRFDLQAAGTTSDDAYFTGVTQRAVTVFEAVFLPTDLVLIVVQRSRYTRWYRRWRFRASNLVLRLLHACKQEVQFSRLANRTRFANTAQLIRFTLERQAADIPYRQLLPAISHQDFPPRTPRLHDDVFFVNIRSGLVLHMYDDRGLDVIGPSTKALQPIYQSHQHLLLDYDREQMDATFACSV</sequence>
<evidence type="ECO:0000259" key="1">
    <source>
        <dbReference type="Pfam" id="PF13021"/>
    </source>
</evidence>
<comment type="caution">
    <text evidence="2">The sequence shown here is derived from an EMBL/GenBank/DDBJ whole genome shotgun (WGS) entry which is preliminary data.</text>
</comment>
<name>A0A3R9PB96_9BACT</name>
<accession>A0A3R9PB96</accession>
<keyword evidence="3" id="KW-1185">Reference proteome</keyword>
<dbReference type="InterPro" id="IPR024976">
    <property type="entry name" value="DUF3885"/>
</dbReference>
<dbReference type="Proteomes" id="UP000273500">
    <property type="component" value="Unassembled WGS sequence"/>
</dbReference>
<evidence type="ECO:0000313" key="3">
    <source>
        <dbReference type="Proteomes" id="UP000273500"/>
    </source>
</evidence>
<evidence type="ECO:0000313" key="2">
    <source>
        <dbReference type="EMBL" id="RSK48341.1"/>
    </source>
</evidence>
<dbReference type="EMBL" id="RWIT01000005">
    <property type="protein sequence ID" value="RSK48341.1"/>
    <property type="molecule type" value="Genomic_DNA"/>
</dbReference>
<proteinExistence type="predicted"/>
<organism evidence="2 3">
    <name type="scientific">Hymenobacter rigui</name>
    <dbReference type="NCBI Taxonomy" id="334424"/>
    <lineage>
        <taxon>Bacteria</taxon>
        <taxon>Pseudomonadati</taxon>
        <taxon>Bacteroidota</taxon>
        <taxon>Cytophagia</taxon>
        <taxon>Cytophagales</taxon>
        <taxon>Hymenobacteraceae</taxon>
        <taxon>Hymenobacter</taxon>
    </lineage>
</organism>
<gene>
    <name evidence="2" type="ORF">EI291_11505</name>
</gene>
<dbReference type="AlphaFoldDB" id="A0A3R9PB96"/>
<feature type="domain" description="DUF3885" evidence="1">
    <location>
        <begin position="5"/>
        <end position="200"/>
    </location>
</feature>
<dbReference type="Pfam" id="PF13021">
    <property type="entry name" value="DUF3885"/>
    <property type="match status" value="1"/>
</dbReference>
<reference evidence="2 3" key="1">
    <citation type="submission" date="2018-12" db="EMBL/GenBank/DDBJ databases">
        <authorList>
            <person name="Feng G."/>
            <person name="Zhu H."/>
        </authorList>
    </citation>
    <scope>NUCLEOTIDE SEQUENCE [LARGE SCALE GENOMIC DNA]</scope>
    <source>
        <strain evidence="2 3">KCTC 12533</strain>
    </source>
</reference>
<dbReference type="OrthoDB" id="72213at2"/>
<protein>
    <submittedName>
        <fullName evidence="2">DUF3885 domain-containing protein</fullName>
    </submittedName>
</protein>